<dbReference type="AlphaFoldDB" id="A0A316M4C8"/>
<dbReference type="EMBL" id="QAMZ01000041">
    <property type="protein sequence ID" value="PWL53206.1"/>
    <property type="molecule type" value="Genomic_DNA"/>
</dbReference>
<sequence>MQDKIKDKFPEWCEDITTKYELILGDDIDSLMCYFYQYFFMGRTVNYFIDWNYSRNQQKFYRAGKKINGALGLDMNIEMNNTKCWDNHIVKFSNADTYNTNIANINIAKNVRNFNYTEKACVSSFITMLSYYNVDISKWTREQLLILCYIDGLYYPFTEGRSNFKPTATKNLELLEYEFLVPFLEEELKKNKNIFVEMERQYKLKSKILVENGFLKTDIDLQGLSKIFNCKLQLPTVELKPFKTMYKGKDVISKNELKEKLKDANRCLFNFALTYKNSYVYSYVNKATISKLDILEKGE</sequence>
<gene>
    <name evidence="1" type="ORF">DBY38_08555</name>
</gene>
<comment type="caution">
    <text evidence="1">The sequence shown here is derived from an EMBL/GenBank/DDBJ whole genome shotgun (WGS) entry which is preliminary data.</text>
</comment>
<protein>
    <submittedName>
        <fullName evidence="1">Uncharacterized protein</fullName>
    </submittedName>
</protein>
<evidence type="ECO:0000313" key="2">
    <source>
        <dbReference type="Proteomes" id="UP000246114"/>
    </source>
</evidence>
<name>A0A316M4C8_9CLOT</name>
<proteinExistence type="predicted"/>
<accession>A0A316M4C8</accession>
<reference evidence="1 2" key="1">
    <citation type="submission" date="2018-03" db="EMBL/GenBank/DDBJ databases">
        <title>The uncultured portion of the human microbiome is neutrally assembled.</title>
        <authorList>
            <person name="Jeraldo P."/>
            <person name="Boardman L."/>
            <person name="White B.A."/>
            <person name="Nelson H."/>
            <person name="Goldenfeld N."/>
            <person name="Chia N."/>
        </authorList>
    </citation>
    <scope>NUCLEOTIDE SEQUENCE [LARGE SCALE GENOMIC DNA]</scope>
    <source>
        <strain evidence="1">CIM:MAG 903</strain>
    </source>
</reference>
<dbReference type="Proteomes" id="UP000246114">
    <property type="component" value="Unassembled WGS sequence"/>
</dbReference>
<evidence type="ECO:0000313" key="1">
    <source>
        <dbReference type="EMBL" id="PWL53206.1"/>
    </source>
</evidence>
<organism evidence="1 2">
    <name type="scientific">Clostridium cadaveris</name>
    <dbReference type="NCBI Taxonomy" id="1529"/>
    <lineage>
        <taxon>Bacteria</taxon>
        <taxon>Bacillati</taxon>
        <taxon>Bacillota</taxon>
        <taxon>Clostridia</taxon>
        <taxon>Eubacteriales</taxon>
        <taxon>Clostridiaceae</taxon>
        <taxon>Clostridium</taxon>
    </lineage>
</organism>